<keyword evidence="10" id="KW-1185">Reference proteome</keyword>
<dbReference type="Gene3D" id="3.20.20.100">
    <property type="entry name" value="NADP-dependent oxidoreductase domain"/>
    <property type="match status" value="1"/>
</dbReference>
<dbReference type="AlphaFoldDB" id="F0NYF9"/>
<reference evidence="10" key="2">
    <citation type="journal article" date="2011" name="Stand. Genomic Sci.">
        <title>Complete genome sequence of Weeksella virosa type strain (9751T).</title>
        <authorList>
            <person name="Lang E."/>
            <person name="Teshima H."/>
            <person name="Lucas S."/>
            <person name="Lapidus A."/>
            <person name="Hammon N."/>
            <person name="Deshpande S."/>
            <person name="Nolan M."/>
            <person name="Cheng J."/>
            <person name="Pitluck S."/>
            <person name="Liolios K."/>
            <person name="Pagani I."/>
            <person name="Mikhailova N."/>
            <person name="Ivanova N."/>
            <person name="Mavromatis K."/>
            <person name="Pati A."/>
            <person name="Tapia R."/>
            <person name="Han C."/>
            <person name="Goodwin L."/>
            <person name="Chen A."/>
            <person name="Palaniappan K."/>
            <person name="Land M."/>
            <person name="Hauser L."/>
            <person name="Chang Y."/>
            <person name="Jeffries C."/>
            <person name="Brambilla E."/>
            <person name="Kopitz M."/>
            <person name="Rohde M."/>
            <person name="Goker M."/>
            <person name="Tindall B."/>
            <person name="Detter J."/>
            <person name="Woyke T."/>
            <person name="Bristow J."/>
            <person name="Eisen J."/>
            <person name="Markowitz V."/>
            <person name="Hugenholtz P."/>
            <person name="Klenk H."/>
            <person name="Kyrpides N."/>
        </authorList>
    </citation>
    <scope>NUCLEOTIDE SEQUENCE [LARGE SCALE GENOMIC DNA]</scope>
    <source>
        <strain evidence="10">ATCC 43766 / DSM 16922 / JCM 21250 / NBRC 16016 / NCTC 11634 / CL345/78</strain>
    </source>
</reference>
<feature type="binding site" evidence="6">
    <location>
        <position position="107"/>
    </location>
    <ligand>
        <name>substrate</name>
    </ligand>
</feature>
<evidence type="ECO:0000256" key="1">
    <source>
        <dbReference type="ARBA" id="ARBA00007905"/>
    </source>
</evidence>
<dbReference type="EC" id="1.1.1.21" evidence="9"/>
<feature type="active site" description="Proton donor" evidence="5">
    <location>
        <position position="49"/>
    </location>
</feature>
<dbReference type="GO" id="GO:1990002">
    <property type="term" value="F:methylglyoxal reductase (NADPH) (acetol producing) activity"/>
    <property type="evidence" value="ECO:0007669"/>
    <property type="project" value="RHEA"/>
</dbReference>
<dbReference type="PANTHER" id="PTHR43827:SF3">
    <property type="entry name" value="NADP-DEPENDENT OXIDOREDUCTASE DOMAIN-CONTAINING PROTEIN"/>
    <property type="match status" value="1"/>
</dbReference>
<keyword evidence="2" id="KW-0521">NADP</keyword>
<dbReference type="PANTHER" id="PTHR43827">
    <property type="entry name" value="2,5-DIKETO-D-GLUCONIC ACID REDUCTASE"/>
    <property type="match status" value="1"/>
</dbReference>
<reference evidence="9 10" key="1">
    <citation type="journal article" date="2011" name="Stand. Genomic Sci.">
        <title>Complete genome sequence of Weeksella virosa type strain (9751).</title>
        <authorList>
            <person name="Lang E."/>
            <person name="Teshima H."/>
            <person name="Lucas S."/>
            <person name="Lapidus A."/>
            <person name="Hammon N."/>
            <person name="Deshpande S."/>
            <person name="Nolan M."/>
            <person name="Cheng J.F."/>
            <person name="Pitluck S."/>
            <person name="Liolios K."/>
            <person name="Pagani I."/>
            <person name="Mikhailova N."/>
            <person name="Ivanova N."/>
            <person name="Mavromatis K."/>
            <person name="Pati A."/>
            <person name="Tapia R."/>
            <person name="Han C."/>
            <person name="Goodwin L."/>
            <person name="Chen A."/>
            <person name="Palaniappan K."/>
            <person name="Land M."/>
            <person name="Hauser L."/>
            <person name="Chang Y.J."/>
            <person name="Jeffries C.D."/>
            <person name="Brambilla E.M."/>
            <person name="Kopitz M."/>
            <person name="Rohde M."/>
            <person name="Goker M."/>
            <person name="Tindall B.J."/>
            <person name="Detter J.C."/>
            <person name="Woyke T."/>
            <person name="Bristow J."/>
            <person name="Eisen J.A."/>
            <person name="Markowitz V."/>
            <person name="Hugenholtz P."/>
            <person name="Klenk H.P."/>
            <person name="Kyrpides N.C."/>
        </authorList>
    </citation>
    <scope>NUCLEOTIDE SEQUENCE [LARGE SCALE GENOMIC DNA]</scope>
    <source>
        <strain evidence="10">ATCC 43766 / DSM 16922 / JCM 21250 / NBRC 16016 / NCTC 11634 / CL345/78</strain>
    </source>
</reference>
<dbReference type="InterPro" id="IPR036812">
    <property type="entry name" value="NAD(P)_OxRdtase_dom_sf"/>
</dbReference>
<comment type="similarity">
    <text evidence="1">Belongs to the aldo/keto reductase family.</text>
</comment>
<evidence type="ECO:0000256" key="7">
    <source>
        <dbReference type="PIRSR" id="PIRSR000097-3"/>
    </source>
</evidence>
<protein>
    <submittedName>
        <fullName evidence="9">Aldehyde reductase</fullName>
        <ecNumber evidence="9">1.1.1.21</ecNumber>
    </submittedName>
</protein>
<dbReference type="PIRSF" id="PIRSF000097">
    <property type="entry name" value="AKR"/>
    <property type="match status" value="1"/>
</dbReference>
<dbReference type="InterPro" id="IPR023210">
    <property type="entry name" value="NADP_OxRdtase_dom"/>
</dbReference>
<evidence type="ECO:0000256" key="6">
    <source>
        <dbReference type="PIRSR" id="PIRSR000097-2"/>
    </source>
</evidence>
<dbReference type="OrthoDB" id="9804790at2"/>
<dbReference type="InterPro" id="IPR020471">
    <property type="entry name" value="AKR"/>
</dbReference>
<accession>F0NYF9</accession>
<dbReference type="STRING" id="865938.Weevi_0359"/>
<keyword evidence="3 9" id="KW-0560">Oxidoreductase</keyword>
<dbReference type="Pfam" id="PF00248">
    <property type="entry name" value="Aldo_ket_red"/>
    <property type="match status" value="1"/>
</dbReference>
<dbReference type="SUPFAM" id="SSF51430">
    <property type="entry name" value="NAD(P)-linked oxidoreductase"/>
    <property type="match status" value="1"/>
</dbReference>
<dbReference type="PROSITE" id="PS00798">
    <property type="entry name" value="ALDOKETO_REDUCTASE_1"/>
    <property type="match status" value="1"/>
</dbReference>
<evidence type="ECO:0000256" key="2">
    <source>
        <dbReference type="ARBA" id="ARBA00022857"/>
    </source>
</evidence>
<organism evidence="9 10">
    <name type="scientific">Weeksella virosa (strain ATCC 43766 / DSM 16922 / JCM 21250 / CCUG 30538 / CDC 9751 / IAM 14551 / NBRC 16016 / NCTC 11634 / CL345/78)</name>
    <dbReference type="NCBI Taxonomy" id="865938"/>
    <lineage>
        <taxon>Bacteria</taxon>
        <taxon>Pseudomonadati</taxon>
        <taxon>Bacteroidota</taxon>
        <taxon>Flavobacteriia</taxon>
        <taxon>Flavobacteriales</taxon>
        <taxon>Weeksellaceae</taxon>
        <taxon>Weeksella</taxon>
    </lineage>
</organism>
<dbReference type="FunFam" id="3.20.20.100:FF:000002">
    <property type="entry name" value="2,5-diketo-D-gluconic acid reductase A"/>
    <property type="match status" value="1"/>
</dbReference>
<dbReference type="PRINTS" id="PR00069">
    <property type="entry name" value="ALDKETRDTASE"/>
</dbReference>
<dbReference type="RefSeq" id="WP_013597471.1">
    <property type="nucleotide sequence ID" value="NC_015144.1"/>
</dbReference>
<dbReference type="InterPro" id="IPR018170">
    <property type="entry name" value="Aldo/ket_reductase_CS"/>
</dbReference>
<evidence type="ECO:0000313" key="10">
    <source>
        <dbReference type="Proteomes" id="UP000008641"/>
    </source>
</evidence>
<feature type="site" description="Lowers pKa of active site Tyr" evidence="7">
    <location>
        <position position="74"/>
    </location>
</feature>
<evidence type="ECO:0000256" key="3">
    <source>
        <dbReference type="ARBA" id="ARBA00023002"/>
    </source>
</evidence>
<name>F0NYF9_WEEVC</name>
<dbReference type="CDD" id="cd19071">
    <property type="entry name" value="AKR_AKR1-5-like"/>
    <property type="match status" value="1"/>
</dbReference>
<dbReference type="Proteomes" id="UP000008641">
    <property type="component" value="Chromosome"/>
</dbReference>
<dbReference type="KEGG" id="wvi:Weevi_0359"/>
<gene>
    <name evidence="9" type="ordered locus">Weevi_0359</name>
</gene>
<dbReference type="EMBL" id="CP002455">
    <property type="protein sequence ID" value="ADX67079.1"/>
    <property type="molecule type" value="Genomic_DNA"/>
</dbReference>
<evidence type="ECO:0000259" key="8">
    <source>
        <dbReference type="Pfam" id="PF00248"/>
    </source>
</evidence>
<comment type="catalytic activity">
    <reaction evidence="4">
        <text>hydroxyacetone + NADP(+) = methylglyoxal + NADPH + H(+)</text>
        <dbReference type="Rhea" id="RHEA:27986"/>
        <dbReference type="ChEBI" id="CHEBI:15378"/>
        <dbReference type="ChEBI" id="CHEBI:17158"/>
        <dbReference type="ChEBI" id="CHEBI:27957"/>
        <dbReference type="ChEBI" id="CHEBI:57783"/>
        <dbReference type="ChEBI" id="CHEBI:58349"/>
    </reaction>
</comment>
<sequence>MKKFTLNNGVEIPSIGYGTWQIEEGEKAYHSVITALEAGYRHIDTAAVYGNEKSIGRALQDFGLPRKEIFLTTKLWNTDRSPEKVKQALHDSMEKLQVDYLDLYLIHWPANAKQHPSDWAKINSETWKELCKAYENKTLRAIGVSNFMIEHLETLLASTEVKPSVNQIEFHPGWLQPKVVDFCKKNDIALQAWSPLGSGRVLDHPVLRDLAERYDVNVGQLCVKFVLQSGIICLPKSETPQNIKLNINVDNFELSAKDFELIKQLPEIGFSGLDPHTVDF</sequence>
<evidence type="ECO:0000256" key="5">
    <source>
        <dbReference type="PIRSR" id="PIRSR000097-1"/>
    </source>
</evidence>
<dbReference type="eggNOG" id="COG0656">
    <property type="taxonomic scope" value="Bacteria"/>
</dbReference>
<evidence type="ECO:0000256" key="4">
    <source>
        <dbReference type="ARBA" id="ARBA00049445"/>
    </source>
</evidence>
<evidence type="ECO:0000313" key="9">
    <source>
        <dbReference type="EMBL" id="ADX67079.1"/>
    </source>
</evidence>
<feature type="domain" description="NADP-dependent oxidoreductase" evidence="8">
    <location>
        <begin position="15"/>
        <end position="265"/>
    </location>
</feature>
<dbReference type="HOGENOM" id="CLU_023205_0_1_10"/>
<proteinExistence type="inferred from homology"/>